<dbReference type="InterPro" id="IPR009060">
    <property type="entry name" value="UBA-like_sf"/>
</dbReference>
<dbReference type="InterPro" id="IPR024159">
    <property type="entry name" value="Cbl_PTB"/>
</dbReference>
<name>A0A8J4WV58_9TREM</name>
<dbReference type="Gene3D" id="3.30.40.10">
    <property type="entry name" value="Zinc/RING finger domain, C3HC4 (zinc finger)"/>
    <property type="match status" value="1"/>
</dbReference>
<dbReference type="SUPFAM" id="SSF46934">
    <property type="entry name" value="UBA-like"/>
    <property type="match status" value="1"/>
</dbReference>
<evidence type="ECO:0000313" key="11">
    <source>
        <dbReference type="EMBL" id="KAF5405880.1"/>
    </source>
</evidence>
<keyword evidence="6" id="KW-0808">Transferase</keyword>
<reference evidence="11" key="1">
    <citation type="submission" date="2019-05" db="EMBL/GenBank/DDBJ databases">
        <title>Annotation for the trematode Paragonimus heterotremus.</title>
        <authorList>
            <person name="Choi Y.-J."/>
        </authorList>
    </citation>
    <scope>NUCLEOTIDE SEQUENCE</scope>
    <source>
        <strain evidence="11">LC</strain>
    </source>
</reference>
<evidence type="ECO:0000313" key="12">
    <source>
        <dbReference type="Proteomes" id="UP000748531"/>
    </source>
</evidence>
<dbReference type="Proteomes" id="UP000748531">
    <property type="component" value="Unassembled WGS sequence"/>
</dbReference>
<keyword evidence="4 6" id="KW-0106">Calcium</keyword>
<dbReference type="Gene3D" id="1.10.238.10">
    <property type="entry name" value="EF-hand"/>
    <property type="match status" value="1"/>
</dbReference>
<feature type="compositionally biased region" description="Polar residues" evidence="7">
    <location>
        <begin position="418"/>
        <end position="428"/>
    </location>
</feature>
<dbReference type="OrthoDB" id="6258726at2759"/>
<evidence type="ECO:0000256" key="4">
    <source>
        <dbReference type="ARBA" id="ARBA00022837"/>
    </source>
</evidence>
<dbReference type="GO" id="GO:0005886">
    <property type="term" value="C:plasma membrane"/>
    <property type="evidence" value="ECO:0007669"/>
    <property type="project" value="TreeGrafter"/>
</dbReference>
<evidence type="ECO:0000259" key="8">
    <source>
        <dbReference type="PROSITE" id="PS50030"/>
    </source>
</evidence>
<sequence>MEIPTVGIIVQLYCREAPFRLRSTLSLTHLSGVYLVGSNEEEQTWYSRSQVENKECGLSITEALHFERNLINTLDSLKRVLKSSKLDESMHWRSKLTIRLVYIHAELLALFPNGEPVNDFTFVRPEAQEWWRDMFGDCLCVSWPVFIEAFSRSFHMTGRPEIEKLHETIAFSSDVYVSVFGWDVFNRLFTPWNLLVPAWTKLVYEHPGYMAWMTFEDMRNFLSRYRLSPGTYAFRMSCRSIGFWSVAYVDASGKVIQSVCRSQNFADFLEEGITRGKFVKPVGSQENTDLGELTKQVLTHRVTMHKLELYSSRESFMSCSICFDAPRTTRMEPCGHLFCAACTQSWLDRENCCPICRTQVIATSPVKIEFEGESEDDMFNLLGILVCRAHNRNSPTETIDKLERKLFITTLAEEGSWTSSDSYASSKRGSIPLPPTPEESNQKTLTVLTGRRSMELTTATKENCEETPPLTIVLQNVPGPRETYRMSRSRTLPETIVYSPTDAMGNNTLAAASSRKPDQTNRSPRIITIPDTSTYCLSDATENSTPAIASTEKPDQTNGSPKIISIKQIHKESNEQDKIDHLISAGWSEPDVRRALRVSNGDVVVAENILHEFLKQ</sequence>
<comment type="function">
    <text evidence="6">E3 ubiquitin-protein ligase which accepts ubiquitin from specific E2 ubiquitin-conjugating enzymes, and transfers it to substrates, generally promoting their degradation by the proteasome.</text>
</comment>
<evidence type="ECO:0000259" key="10">
    <source>
        <dbReference type="PROSITE" id="PS51506"/>
    </source>
</evidence>
<dbReference type="PROSITE" id="PS50089">
    <property type="entry name" value="ZF_RING_2"/>
    <property type="match status" value="1"/>
</dbReference>
<feature type="region of interest" description="Disordered" evidence="7">
    <location>
        <begin position="418"/>
        <end position="443"/>
    </location>
</feature>
<dbReference type="InterPro" id="IPR015940">
    <property type="entry name" value="UBA"/>
</dbReference>
<dbReference type="Gene3D" id="1.10.8.10">
    <property type="entry name" value="DNA helicase RuvA subunit, C-terminal domain"/>
    <property type="match status" value="1"/>
</dbReference>
<dbReference type="GO" id="GO:0005509">
    <property type="term" value="F:calcium ion binding"/>
    <property type="evidence" value="ECO:0007669"/>
    <property type="project" value="UniProtKB-UniRule"/>
</dbReference>
<dbReference type="GO" id="GO:0007165">
    <property type="term" value="P:signal transduction"/>
    <property type="evidence" value="ECO:0007669"/>
    <property type="project" value="TreeGrafter"/>
</dbReference>
<protein>
    <recommendedName>
        <fullName evidence="6">E3 ubiquitin-protein ligase CBL</fullName>
        <ecNumber evidence="6">2.3.2.27</ecNumber>
    </recommendedName>
</protein>
<dbReference type="PROSITE" id="PS50030">
    <property type="entry name" value="UBA"/>
    <property type="match status" value="1"/>
</dbReference>
<keyword evidence="2 5" id="KW-0863">Zinc-finger</keyword>
<comment type="domain">
    <text evidence="6">The N-terminus is composed of the phosphotyrosine binding (PTB) domain, a short linker region and the RING-type zinc finger. The PTB domain, which is also called TKB (tyrosine kinase binding) domain, is composed of three different subdomains: a four-helix bundle (4H), a calcium-binding EF hand and a divergent SH2 domain.</text>
</comment>
<evidence type="ECO:0000256" key="2">
    <source>
        <dbReference type="ARBA" id="ARBA00022771"/>
    </source>
</evidence>
<evidence type="ECO:0000256" key="1">
    <source>
        <dbReference type="ARBA" id="ARBA00022723"/>
    </source>
</evidence>
<dbReference type="GO" id="GO:0061630">
    <property type="term" value="F:ubiquitin protein ligase activity"/>
    <property type="evidence" value="ECO:0007669"/>
    <property type="project" value="UniProtKB-EC"/>
</dbReference>
<keyword evidence="6" id="KW-0833">Ubl conjugation pathway</keyword>
<dbReference type="InterPro" id="IPR011992">
    <property type="entry name" value="EF-hand-dom_pair"/>
</dbReference>
<dbReference type="GO" id="GO:0023051">
    <property type="term" value="P:regulation of signaling"/>
    <property type="evidence" value="ECO:0007669"/>
    <property type="project" value="InterPro"/>
</dbReference>
<dbReference type="GO" id="GO:0017124">
    <property type="term" value="F:SH3 domain binding"/>
    <property type="evidence" value="ECO:0007669"/>
    <property type="project" value="TreeGrafter"/>
</dbReference>
<comment type="pathway">
    <text evidence="6">Protein modification; protein ubiquitination.</text>
</comment>
<evidence type="ECO:0000259" key="9">
    <source>
        <dbReference type="PROSITE" id="PS50089"/>
    </source>
</evidence>
<dbReference type="SMART" id="SM00184">
    <property type="entry name" value="RING"/>
    <property type="match status" value="1"/>
</dbReference>
<dbReference type="SUPFAM" id="SSF55550">
    <property type="entry name" value="SH2 domain"/>
    <property type="match status" value="1"/>
</dbReference>
<comment type="catalytic activity">
    <reaction evidence="6">
        <text>S-ubiquitinyl-[E2 ubiquitin-conjugating enzyme]-L-cysteine + [acceptor protein]-L-lysine = [E2 ubiquitin-conjugating enzyme]-L-cysteine + N(6)-ubiquitinyl-[acceptor protein]-L-lysine.</text>
        <dbReference type="EC" id="2.3.2.27"/>
    </reaction>
</comment>
<dbReference type="PANTHER" id="PTHR23007">
    <property type="entry name" value="CBL"/>
    <property type="match status" value="1"/>
</dbReference>
<feature type="domain" description="UBA" evidence="8">
    <location>
        <begin position="572"/>
        <end position="613"/>
    </location>
</feature>
<dbReference type="EMBL" id="LUCH01000175">
    <property type="protein sequence ID" value="KAF5405880.1"/>
    <property type="molecule type" value="Genomic_DNA"/>
</dbReference>
<dbReference type="InterPro" id="IPR014742">
    <property type="entry name" value="Adaptor_Cbl_SH2-like"/>
</dbReference>
<evidence type="ECO:0000256" key="3">
    <source>
        <dbReference type="ARBA" id="ARBA00022833"/>
    </source>
</evidence>
<dbReference type="EC" id="2.3.2.27" evidence="6"/>
<dbReference type="GO" id="GO:0001784">
    <property type="term" value="F:phosphotyrosine residue binding"/>
    <property type="evidence" value="ECO:0007669"/>
    <property type="project" value="UniProtKB-UniRule"/>
</dbReference>
<evidence type="ECO:0000256" key="7">
    <source>
        <dbReference type="SAM" id="MobiDB-lite"/>
    </source>
</evidence>
<dbReference type="Pfam" id="PF13920">
    <property type="entry name" value="zf-C3HC4_3"/>
    <property type="match status" value="1"/>
</dbReference>
<dbReference type="SUPFAM" id="SSF47473">
    <property type="entry name" value="EF-hand"/>
    <property type="match status" value="1"/>
</dbReference>
<dbReference type="Pfam" id="PF02761">
    <property type="entry name" value="Cbl_N2"/>
    <property type="match status" value="1"/>
</dbReference>
<dbReference type="Pfam" id="PF02762">
    <property type="entry name" value="Cbl_N3"/>
    <property type="match status" value="1"/>
</dbReference>
<dbReference type="GO" id="GO:0045121">
    <property type="term" value="C:membrane raft"/>
    <property type="evidence" value="ECO:0007669"/>
    <property type="project" value="TreeGrafter"/>
</dbReference>
<dbReference type="AlphaFoldDB" id="A0A8J4WV58"/>
<dbReference type="UniPathway" id="UPA00143"/>
<evidence type="ECO:0000256" key="5">
    <source>
        <dbReference type="PROSITE-ProRule" id="PRU00175"/>
    </source>
</evidence>
<organism evidence="11 12">
    <name type="scientific">Paragonimus heterotremus</name>
    <dbReference type="NCBI Taxonomy" id="100268"/>
    <lineage>
        <taxon>Eukaryota</taxon>
        <taxon>Metazoa</taxon>
        <taxon>Spiralia</taxon>
        <taxon>Lophotrochozoa</taxon>
        <taxon>Platyhelminthes</taxon>
        <taxon>Trematoda</taxon>
        <taxon>Digenea</taxon>
        <taxon>Plagiorchiida</taxon>
        <taxon>Troglotremata</taxon>
        <taxon>Troglotrematidae</taxon>
        <taxon>Paragonimus</taxon>
    </lineage>
</organism>
<dbReference type="GO" id="GO:0016567">
    <property type="term" value="P:protein ubiquitination"/>
    <property type="evidence" value="ECO:0007669"/>
    <property type="project" value="UniProtKB-UniPathway"/>
</dbReference>
<dbReference type="InterPro" id="IPR014741">
    <property type="entry name" value="Adaptor_Cbl_EF_hand-like"/>
</dbReference>
<feature type="domain" description="Cbl-PTB" evidence="10">
    <location>
        <begin position="1"/>
        <end position="292"/>
    </location>
</feature>
<dbReference type="InterPro" id="IPR013083">
    <property type="entry name" value="Znf_RING/FYVE/PHD"/>
</dbReference>
<keyword evidence="12" id="KW-1185">Reference proteome</keyword>
<proteinExistence type="predicted"/>
<comment type="caution">
    <text evidence="11">The sequence shown here is derived from an EMBL/GenBank/DDBJ whole genome shotgun (WGS) entry which is preliminary data.</text>
</comment>
<keyword evidence="3 6" id="KW-0862">Zinc</keyword>
<dbReference type="SUPFAM" id="SSF57850">
    <property type="entry name" value="RING/U-box"/>
    <property type="match status" value="1"/>
</dbReference>
<evidence type="ECO:0000256" key="6">
    <source>
        <dbReference type="RuleBase" id="RU367001"/>
    </source>
</evidence>
<feature type="domain" description="RING-type" evidence="9">
    <location>
        <begin position="319"/>
        <end position="357"/>
    </location>
</feature>
<keyword evidence="1 6" id="KW-0479">Metal-binding</keyword>
<gene>
    <name evidence="11" type="ORF">PHET_00621</name>
</gene>
<dbReference type="PROSITE" id="PS51506">
    <property type="entry name" value="CBL_PTB"/>
    <property type="match status" value="1"/>
</dbReference>
<dbReference type="PANTHER" id="PTHR23007:SF11">
    <property type="entry name" value="E3 UBIQUITIN-PROTEIN LIGASE CBL"/>
    <property type="match status" value="1"/>
</dbReference>
<dbReference type="InterPro" id="IPR001841">
    <property type="entry name" value="Znf_RING"/>
</dbReference>
<dbReference type="InterPro" id="IPR036860">
    <property type="entry name" value="SH2_dom_sf"/>
</dbReference>
<accession>A0A8J4WV58</accession>
<dbReference type="InterPro" id="IPR024162">
    <property type="entry name" value="Adaptor_Cbl"/>
</dbReference>
<dbReference type="GO" id="GO:0008270">
    <property type="term" value="F:zinc ion binding"/>
    <property type="evidence" value="ECO:0007669"/>
    <property type="project" value="UniProtKB-KW"/>
</dbReference>
<dbReference type="Gene3D" id="3.30.505.10">
    <property type="entry name" value="SH2 domain"/>
    <property type="match status" value="1"/>
</dbReference>